<dbReference type="PaxDb" id="4113-PGSC0003DMT400077397"/>
<evidence type="ECO:0000313" key="1">
    <source>
        <dbReference type="EnsemblPlants" id="PGSC0003DMT400077397"/>
    </source>
</evidence>
<reference evidence="1" key="2">
    <citation type="submission" date="2015-06" db="UniProtKB">
        <authorList>
            <consortium name="EnsemblPlants"/>
        </authorList>
    </citation>
    <scope>IDENTIFICATION</scope>
    <source>
        <strain evidence="1">DM1-3 516 R44</strain>
    </source>
</reference>
<sequence length="56" mass="6604">MQKLQRIVTLEVLSFRPYPHRLVPPHVSGWMDLLMQEWCGNCRNGRLVYSLGPNHE</sequence>
<keyword evidence="2" id="KW-1185">Reference proteome</keyword>
<accession>M1CYD7</accession>
<protein>
    <submittedName>
        <fullName evidence="1">Uncharacterized protein</fullName>
    </submittedName>
</protein>
<dbReference type="Gramene" id="PGSC0003DMT400077397">
    <property type="protein sequence ID" value="PGSC0003DMT400077397"/>
    <property type="gene ID" value="PGSC0003DMG401030108"/>
</dbReference>
<reference evidence="2" key="1">
    <citation type="journal article" date="2011" name="Nature">
        <title>Genome sequence and analysis of the tuber crop potato.</title>
        <authorList>
            <consortium name="The Potato Genome Sequencing Consortium"/>
        </authorList>
    </citation>
    <scope>NUCLEOTIDE SEQUENCE [LARGE SCALE GENOMIC DNA]</scope>
    <source>
        <strain evidence="2">cv. DM1-3 516 R44</strain>
    </source>
</reference>
<name>M1CYD7_SOLTU</name>
<dbReference type="EnsemblPlants" id="PGSC0003DMT400077397">
    <property type="protein sequence ID" value="PGSC0003DMT400077397"/>
    <property type="gene ID" value="PGSC0003DMG401030108"/>
</dbReference>
<organism evidence="1 2">
    <name type="scientific">Solanum tuberosum</name>
    <name type="common">Potato</name>
    <dbReference type="NCBI Taxonomy" id="4113"/>
    <lineage>
        <taxon>Eukaryota</taxon>
        <taxon>Viridiplantae</taxon>
        <taxon>Streptophyta</taxon>
        <taxon>Embryophyta</taxon>
        <taxon>Tracheophyta</taxon>
        <taxon>Spermatophyta</taxon>
        <taxon>Magnoliopsida</taxon>
        <taxon>eudicotyledons</taxon>
        <taxon>Gunneridae</taxon>
        <taxon>Pentapetalae</taxon>
        <taxon>asterids</taxon>
        <taxon>lamiids</taxon>
        <taxon>Solanales</taxon>
        <taxon>Solanaceae</taxon>
        <taxon>Solanoideae</taxon>
        <taxon>Solaneae</taxon>
        <taxon>Solanum</taxon>
    </lineage>
</organism>
<dbReference type="AlphaFoldDB" id="M1CYD7"/>
<evidence type="ECO:0000313" key="2">
    <source>
        <dbReference type="Proteomes" id="UP000011115"/>
    </source>
</evidence>
<dbReference type="HOGENOM" id="CLU_3018077_0_0_1"/>
<proteinExistence type="predicted"/>
<dbReference type="InParanoid" id="M1CYD7"/>
<dbReference type="Proteomes" id="UP000011115">
    <property type="component" value="Unassembled WGS sequence"/>
</dbReference>